<dbReference type="SUPFAM" id="SSF90123">
    <property type="entry name" value="ABC transporter transmembrane region"/>
    <property type="match status" value="1"/>
</dbReference>
<dbReference type="Pfam" id="PF00005">
    <property type="entry name" value="ABC_tran"/>
    <property type="match status" value="1"/>
</dbReference>
<evidence type="ECO:0000256" key="2">
    <source>
        <dbReference type="ARBA" id="ARBA00022448"/>
    </source>
</evidence>
<keyword evidence="4" id="KW-0547">Nucleotide-binding</keyword>
<feature type="domain" description="ABC transporter" evidence="9">
    <location>
        <begin position="433"/>
        <end position="649"/>
    </location>
</feature>
<keyword evidence="5 11" id="KW-0067">ATP-binding</keyword>
<evidence type="ECO:0000259" key="10">
    <source>
        <dbReference type="PROSITE" id="PS50929"/>
    </source>
</evidence>
<protein>
    <submittedName>
        <fullName evidence="11">Uncharacterized ABC transporter ATP-binding protein sll0182</fullName>
    </submittedName>
</protein>
<feature type="transmembrane region" description="Helical" evidence="8">
    <location>
        <begin position="108"/>
        <end position="132"/>
    </location>
</feature>
<dbReference type="SUPFAM" id="SSF52540">
    <property type="entry name" value="P-loop containing nucleoside triphosphate hydrolases"/>
    <property type="match status" value="1"/>
</dbReference>
<dbReference type="InterPro" id="IPR050835">
    <property type="entry name" value="ABC_transporter_sub-D"/>
</dbReference>
<dbReference type="InterPro" id="IPR036640">
    <property type="entry name" value="ABC1_TM_sf"/>
</dbReference>
<keyword evidence="6 8" id="KW-1133">Transmembrane helix</keyword>
<keyword evidence="3 8" id="KW-0812">Transmembrane</keyword>
<dbReference type="GO" id="GO:0005524">
    <property type="term" value="F:ATP binding"/>
    <property type="evidence" value="ECO:0007669"/>
    <property type="project" value="UniProtKB-KW"/>
</dbReference>
<dbReference type="Gene3D" id="1.20.1560.10">
    <property type="entry name" value="ABC transporter type 1, transmembrane domain"/>
    <property type="match status" value="1"/>
</dbReference>
<evidence type="ECO:0000259" key="9">
    <source>
        <dbReference type="PROSITE" id="PS50893"/>
    </source>
</evidence>
<dbReference type="PANTHER" id="PTHR11384:SF59">
    <property type="entry name" value="LYSOSOMAL COBALAMIN TRANSPORTER ABCD4"/>
    <property type="match status" value="1"/>
</dbReference>
<dbReference type="PANTHER" id="PTHR11384">
    <property type="entry name" value="ATP-BINDING CASSETTE, SUB-FAMILY D MEMBER"/>
    <property type="match status" value="1"/>
</dbReference>
<evidence type="ECO:0000313" key="11">
    <source>
        <dbReference type="EMBL" id="CAK9094992.1"/>
    </source>
</evidence>
<evidence type="ECO:0000256" key="8">
    <source>
        <dbReference type="SAM" id="Phobius"/>
    </source>
</evidence>
<reference evidence="11 12" key="1">
    <citation type="submission" date="2024-02" db="EMBL/GenBank/DDBJ databases">
        <authorList>
            <person name="Chen Y."/>
            <person name="Shah S."/>
            <person name="Dougan E. K."/>
            <person name="Thang M."/>
            <person name="Chan C."/>
        </authorList>
    </citation>
    <scope>NUCLEOTIDE SEQUENCE [LARGE SCALE GENOMIC DNA]</scope>
</reference>
<accession>A0ABP0R319</accession>
<evidence type="ECO:0000313" key="12">
    <source>
        <dbReference type="Proteomes" id="UP001642464"/>
    </source>
</evidence>
<evidence type="ECO:0000256" key="4">
    <source>
        <dbReference type="ARBA" id="ARBA00022741"/>
    </source>
</evidence>
<keyword evidence="7 8" id="KW-0472">Membrane</keyword>
<evidence type="ECO:0000256" key="7">
    <source>
        <dbReference type="ARBA" id="ARBA00023136"/>
    </source>
</evidence>
<dbReference type="SMART" id="SM00382">
    <property type="entry name" value="AAA"/>
    <property type="match status" value="1"/>
</dbReference>
<evidence type="ECO:0000256" key="3">
    <source>
        <dbReference type="ARBA" id="ARBA00022692"/>
    </source>
</evidence>
<dbReference type="PROSITE" id="PS50893">
    <property type="entry name" value="ABC_TRANSPORTER_2"/>
    <property type="match status" value="1"/>
</dbReference>
<organism evidence="11 12">
    <name type="scientific">Durusdinium trenchii</name>
    <dbReference type="NCBI Taxonomy" id="1381693"/>
    <lineage>
        <taxon>Eukaryota</taxon>
        <taxon>Sar</taxon>
        <taxon>Alveolata</taxon>
        <taxon>Dinophyceae</taxon>
        <taxon>Suessiales</taxon>
        <taxon>Symbiodiniaceae</taxon>
        <taxon>Durusdinium</taxon>
    </lineage>
</organism>
<feature type="transmembrane region" description="Helical" evidence="8">
    <location>
        <begin position="182"/>
        <end position="205"/>
    </location>
</feature>
<comment type="similarity">
    <text evidence="1">Belongs to the ABC transporter superfamily. ABCD family. Peroxisomal fatty acyl CoA transporter (TC 3.A.1.203) subfamily.</text>
</comment>
<evidence type="ECO:0000256" key="1">
    <source>
        <dbReference type="ARBA" id="ARBA00008575"/>
    </source>
</evidence>
<comment type="caution">
    <text evidence="11">The sequence shown here is derived from an EMBL/GenBank/DDBJ whole genome shotgun (WGS) entry which is preliminary data.</text>
</comment>
<dbReference type="InterPro" id="IPR011527">
    <property type="entry name" value="ABC1_TM_dom"/>
</dbReference>
<proteinExistence type="inferred from homology"/>
<dbReference type="Proteomes" id="UP001642464">
    <property type="component" value="Unassembled WGS sequence"/>
</dbReference>
<dbReference type="Gene3D" id="3.40.50.300">
    <property type="entry name" value="P-loop containing nucleotide triphosphate hydrolases"/>
    <property type="match status" value="1"/>
</dbReference>
<feature type="transmembrane region" description="Helical" evidence="8">
    <location>
        <begin position="65"/>
        <end position="88"/>
    </location>
</feature>
<sequence length="655" mass="73051">MAPTCRDCLAQCFGIESEDLEKDDHTSMSEKESQRTSCFETTKTVLKLLCIYLADSSSRTRAMPLLLVSVSLTGLSVYMGYVGATAFQPVVNALSSKDSLEFGRAFELLILCQAGWAVVDCIRSFIVSALSLDWQQYLTMRLLQKYADQNHGFYKLKLHHGSIDNPDQRIAKTVASFTKMSVSVMATVVQALAQVCTSAIALLQVSPSVCIILLGFASLFSLCSFAFTIPMTAVQCRMQAKDASFRHVLMRMREHAEPIAFLQGEGFERACSQQALSRVIWQNYQLKVLNALLKLCANFGQVGLLCLPVMLVAPLLFSDKVDLGSWALTERFFGYLMSNLLALGHQVSYIAKIHAYAYRIQELWHQLDSIGIEEVAHSRPTHRWLSEVESLASDTPRDSRDSSLSPLQEYYPQEWATQECVTLVSGASDSIPVSMADVKLRTRTVEVSVSGRIDLRQGESLLLLGGSGCGKTLLLRAFANLFKNGSGTITRPALPCCFFVPQSPYLCLGSFRDNLLYPHSKTSQRSRTEIDSVVKALKLDRMIENHGGIDQVPKADQPLSRSERQRLNLARPLLYEKQLRLLLLDDATTDLDQEMKDAVYKLIQQLKVPFISVGSDWQLMGYHTYARSATNSSDSIVSFTSANLIPELTFNTPRW</sequence>
<dbReference type="InterPro" id="IPR003593">
    <property type="entry name" value="AAA+_ATPase"/>
</dbReference>
<dbReference type="EMBL" id="CAXAMM010040718">
    <property type="protein sequence ID" value="CAK9094992.1"/>
    <property type="molecule type" value="Genomic_DNA"/>
</dbReference>
<feature type="transmembrane region" description="Helical" evidence="8">
    <location>
        <begin position="295"/>
        <end position="317"/>
    </location>
</feature>
<feature type="transmembrane region" description="Helical" evidence="8">
    <location>
        <begin position="332"/>
        <end position="351"/>
    </location>
</feature>
<keyword evidence="2" id="KW-0813">Transport</keyword>
<evidence type="ECO:0000256" key="5">
    <source>
        <dbReference type="ARBA" id="ARBA00022840"/>
    </source>
</evidence>
<feature type="domain" description="ABC transmembrane type-1" evidence="10">
    <location>
        <begin position="67"/>
        <end position="352"/>
    </location>
</feature>
<feature type="transmembrane region" description="Helical" evidence="8">
    <location>
        <begin position="211"/>
        <end position="234"/>
    </location>
</feature>
<dbReference type="InterPro" id="IPR003439">
    <property type="entry name" value="ABC_transporter-like_ATP-bd"/>
</dbReference>
<gene>
    <name evidence="11" type="ORF">SCF082_LOCUS44630</name>
</gene>
<dbReference type="PROSITE" id="PS50929">
    <property type="entry name" value="ABC_TM1F"/>
    <property type="match status" value="1"/>
</dbReference>
<name>A0ABP0R319_9DINO</name>
<dbReference type="Pfam" id="PF06472">
    <property type="entry name" value="ABC_membrane_2"/>
    <property type="match status" value="1"/>
</dbReference>
<keyword evidence="12" id="KW-1185">Reference proteome</keyword>
<evidence type="ECO:0000256" key="6">
    <source>
        <dbReference type="ARBA" id="ARBA00022989"/>
    </source>
</evidence>
<dbReference type="InterPro" id="IPR027417">
    <property type="entry name" value="P-loop_NTPase"/>
</dbReference>